<evidence type="ECO:0000313" key="3">
    <source>
        <dbReference type="EMBL" id="MDN7226354.1"/>
    </source>
</evidence>
<protein>
    <submittedName>
        <fullName evidence="3">VanZ family protein</fullName>
    </submittedName>
</protein>
<name>A0ABT8MN83_9BACL</name>
<evidence type="ECO:0000313" key="4">
    <source>
        <dbReference type="Proteomes" id="UP001172054"/>
    </source>
</evidence>
<keyword evidence="1" id="KW-0472">Membrane</keyword>
<keyword evidence="4" id="KW-1185">Reference proteome</keyword>
<evidence type="ECO:0000259" key="2">
    <source>
        <dbReference type="Pfam" id="PF04892"/>
    </source>
</evidence>
<feature type="transmembrane region" description="Helical" evidence="1">
    <location>
        <begin position="67"/>
        <end position="83"/>
    </location>
</feature>
<reference evidence="3 4" key="1">
    <citation type="submission" date="2023-06" db="EMBL/GenBank/DDBJ databases">
        <title>Novel species in genus Planococcus.</title>
        <authorList>
            <person name="Ning S."/>
        </authorList>
    </citation>
    <scope>NUCLEOTIDE SEQUENCE [LARGE SCALE GENOMIC DNA]</scope>
    <source>
        <strain evidence="3 4">N064</strain>
    </source>
</reference>
<sequence length="161" mass="17814">MAKHKKLSWIVVVLWMALIFSLSHQPASKSSEMSTGITEMIVVAAEQVVPGIAENFGQLEHIVRKNAHFFIYLILGVLAIHAFSKSGLRSFRGFGLSVVLCVLYAISDEFHQLFVDGRSGELRDVFIDSSGAIVGIAMYKITENLLKRNSQKAFEGKEVQG</sequence>
<keyword evidence="1" id="KW-0812">Transmembrane</keyword>
<dbReference type="InterPro" id="IPR016747">
    <property type="entry name" value="Phosphotransbutyrylase"/>
</dbReference>
<feature type="domain" description="VanZ-like" evidence="2">
    <location>
        <begin position="9"/>
        <end position="141"/>
    </location>
</feature>
<keyword evidence="1" id="KW-1133">Transmembrane helix</keyword>
<dbReference type="EMBL" id="JAUJWW010000001">
    <property type="protein sequence ID" value="MDN7226354.1"/>
    <property type="molecule type" value="Genomic_DNA"/>
</dbReference>
<organism evidence="3 4">
    <name type="scientific">Planococcus liqunii</name>
    <dbReference type="NCBI Taxonomy" id="3058394"/>
    <lineage>
        <taxon>Bacteria</taxon>
        <taxon>Bacillati</taxon>
        <taxon>Bacillota</taxon>
        <taxon>Bacilli</taxon>
        <taxon>Bacillales</taxon>
        <taxon>Caryophanaceae</taxon>
        <taxon>Planococcus</taxon>
    </lineage>
</organism>
<evidence type="ECO:0000256" key="1">
    <source>
        <dbReference type="SAM" id="Phobius"/>
    </source>
</evidence>
<dbReference type="Proteomes" id="UP001172054">
    <property type="component" value="Unassembled WGS sequence"/>
</dbReference>
<gene>
    <name evidence="3" type="ORF">QWY15_03510</name>
</gene>
<proteinExistence type="predicted"/>
<feature type="transmembrane region" description="Helical" evidence="1">
    <location>
        <begin position="7"/>
        <end position="24"/>
    </location>
</feature>
<accession>A0ABT8MN83</accession>
<dbReference type="NCBIfam" id="NF037970">
    <property type="entry name" value="vanZ_1"/>
    <property type="match status" value="1"/>
</dbReference>
<dbReference type="RefSeq" id="WP_301725421.1">
    <property type="nucleotide sequence ID" value="NZ_JAUJWW010000001.1"/>
</dbReference>
<dbReference type="Pfam" id="PF04892">
    <property type="entry name" value="VanZ"/>
    <property type="match status" value="1"/>
</dbReference>
<comment type="caution">
    <text evidence="3">The sequence shown here is derived from an EMBL/GenBank/DDBJ whole genome shotgun (WGS) entry which is preliminary data.</text>
</comment>
<dbReference type="InterPro" id="IPR006976">
    <property type="entry name" value="VanZ-like"/>
</dbReference>
<dbReference type="PIRSF" id="PIRSF019083">
    <property type="entry name" value="UCP019083_VanZ"/>
    <property type="match status" value="1"/>
</dbReference>